<name>A0A1R2AUN3_9CILI</name>
<evidence type="ECO:0000313" key="3">
    <source>
        <dbReference type="Proteomes" id="UP000187209"/>
    </source>
</evidence>
<feature type="transmembrane region" description="Helical" evidence="1">
    <location>
        <begin position="171"/>
        <end position="192"/>
    </location>
</feature>
<keyword evidence="1" id="KW-1133">Transmembrane helix</keyword>
<accession>A0A1R2AUN3</accession>
<feature type="transmembrane region" description="Helical" evidence="1">
    <location>
        <begin position="129"/>
        <end position="151"/>
    </location>
</feature>
<organism evidence="2 3">
    <name type="scientific">Stentor coeruleus</name>
    <dbReference type="NCBI Taxonomy" id="5963"/>
    <lineage>
        <taxon>Eukaryota</taxon>
        <taxon>Sar</taxon>
        <taxon>Alveolata</taxon>
        <taxon>Ciliophora</taxon>
        <taxon>Postciliodesmatophora</taxon>
        <taxon>Heterotrichea</taxon>
        <taxon>Heterotrichida</taxon>
        <taxon>Stentoridae</taxon>
        <taxon>Stentor</taxon>
    </lineage>
</organism>
<comment type="caution">
    <text evidence="2">The sequence shown here is derived from an EMBL/GenBank/DDBJ whole genome shotgun (WGS) entry which is preliminary data.</text>
</comment>
<proteinExistence type="predicted"/>
<dbReference type="AlphaFoldDB" id="A0A1R2AUN3"/>
<evidence type="ECO:0000313" key="2">
    <source>
        <dbReference type="EMBL" id="OMJ68241.1"/>
    </source>
</evidence>
<keyword evidence="3" id="KW-1185">Reference proteome</keyword>
<dbReference type="EMBL" id="MPUH01001362">
    <property type="protein sequence ID" value="OMJ68241.1"/>
    <property type="molecule type" value="Genomic_DNA"/>
</dbReference>
<gene>
    <name evidence="2" type="ORF">SteCoe_34369</name>
</gene>
<keyword evidence="1" id="KW-0472">Membrane</keyword>
<keyword evidence="1" id="KW-0812">Transmembrane</keyword>
<protein>
    <recommendedName>
        <fullName evidence="4">RGS domain-containing protein</fullName>
    </recommendedName>
</protein>
<evidence type="ECO:0000256" key="1">
    <source>
        <dbReference type="SAM" id="Phobius"/>
    </source>
</evidence>
<sequence length="390" mass="45656">MHENYNVMMWCLIAVEIIVYVSVAIMLMKKRRNRLIKVRCIFLSQIGLWAGFSENIIVIIVLSNYLEDEKTSNLGLTLVTFAHFIVHYLFFLPFLLRSYRMYLIFKLDKDWDENDFTFMKKISRTKEIFLIKLLVVISLPIITLAICSFTIGGQVDYIIFDASNEKSSDSISQLTQSIGLLITFFEQFFCVLSINALRNINDDFFMKQELILVSLAWLITSPNNTFGFYSIFAYQILIRNTIVFTMSSVLPLIRSFMPQPLDIPVTEEILNFFPLMITSEFCMNAFELYIKDSKIQVDDKYGIYFLNMWLKCEYAKNATENLDSLDFSDEELQSLPKIQEQAFSILETIYYPHFKTSPQYNICLKEVNIQNLYLSRLHTISLGYLSNYRS</sequence>
<evidence type="ECO:0008006" key="4">
    <source>
        <dbReference type="Google" id="ProtNLM"/>
    </source>
</evidence>
<feature type="transmembrane region" description="Helical" evidence="1">
    <location>
        <begin position="40"/>
        <end position="62"/>
    </location>
</feature>
<reference evidence="2 3" key="1">
    <citation type="submission" date="2016-11" db="EMBL/GenBank/DDBJ databases">
        <title>The macronuclear genome of Stentor coeruleus: a giant cell with tiny introns.</title>
        <authorList>
            <person name="Slabodnick M."/>
            <person name="Ruby J.G."/>
            <person name="Reiff S.B."/>
            <person name="Swart E.C."/>
            <person name="Gosai S."/>
            <person name="Prabakaran S."/>
            <person name="Witkowska E."/>
            <person name="Larue G.E."/>
            <person name="Fisher S."/>
            <person name="Freeman R.M."/>
            <person name="Gunawardena J."/>
            <person name="Chu W."/>
            <person name="Stover N.A."/>
            <person name="Gregory B.D."/>
            <person name="Nowacki M."/>
            <person name="Derisi J."/>
            <person name="Roy S.W."/>
            <person name="Marshall W.F."/>
            <person name="Sood P."/>
        </authorList>
    </citation>
    <scope>NUCLEOTIDE SEQUENCE [LARGE SCALE GENOMIC DNA]</scope>
    <source>
        <strain evidence="2">WM001</strain>
    </source>
</reference>
<feature type="transmembrane region" description="Helical" evidence="1">
    <location>
        <begin position="6"/>
        <end position="28"/>
    </location>
</feature>
<dbReference type="Proteomes" id="UP000187209">
    <property type="component" value="Unassembled WGS sequence"/>
</dbReference>
<feature type="transmembrane region" description="Helical" evidence="1">
    <location>
        <begin position="74"/>
        <end position="96"/>
    </location>
</feature>